<accession>Q2Z0U7</accession>
<reference evidence="1 2" key="3">
    <citation type="journal article" date="2004" name="Bioinformatics">
        <title>PHIRE, a deterministic approach to reveal regulatory elements in bacteriophage genomes.</title>
        <authorList>
            <person name="Lavigne R."/>
            <person name="Sun W.D."/>
            <person name="Volckaert G."/>
        </authorList>
    </citation>
    <scope>NUCLEOTIDE SEQUENCE [LARGE SCALE GENOMIC DNA]</scope>
</reference>
<reference evidence="1 2" key="2">
    <citation type="journal article" date="2003" name="Res. Microbiol.">
        <title>Myoviridae bacteriophages of Pseudomonas aeruginosa: a long and complex evolutionary pathway.</title>
        <authorList>
            <person name="Krylov V.N."/>
            <person name="Pleteneva E.A."/>
            <person name="Bourkalsteva M.V."/>
            <person name="Shaburova O.V."/>
            <person name="Volckaert G."/>
            <person name="Sykilinda N.N."/>
            <person name="Kurochkina L.P."/>
            <person name="Mesyanzhinov V.V."/>
        </authorList>
    </citation>
    <scope>NUCLEOTIDE SEQUENCE [LARGE SCALE GENOMIC DNA]</scope>
</reference>
<dbReference type="KEGG" id="vg:5176701"/>
<reference evidence="1 2" key="4">
    <citation type="journal article" date="2005" name="J. Mol. Biol.">
        <title>Genome comparison of Pseudomonas aeruginosa large phages.</title>
        <authorList>
            <person name="Hertveldt K."/>
            <person name="Lavigne R."/>
            <person name="Pleteneva E."/>
            <person name="Sernova N."/>
            <person name="Kurochkina L."/>
            <person name="Korchevskii R."/>
            <person name="Robben J."/>
            <person name="Mesyanzhinov V."/>
            <person name="Krylov V.N."/>
            <person name="Volckaert G."/>
        </authorList>
    </citation>
    <scope>NUCLEOTIDE SEQUENCE</scope>
</reference>
<dbReference type="EMBL" id="AJ697969">
    <property type="protein sequence ID" value="CAG27228.1"/>
    <property type="molecule type" value="Genomic_DNA"/>
</dbReference>
<proteinExistence type="predicted"/>
<dbReference type="Proteomes" id="UP000001239">
    <property type="component" value="Segment"/>
</dbReference>
<organism evidence="1 2">
    <name type="scientific">Pseudomonas phage EL</name>
    <dbReference type="NCBI Taxonomy" id="273133"/>
    <lineage>
        <taxon>Viruses</taxon>
        <taxon>Duplodnaviria</taxon>
        <taxon>Heunggongvirae</taxon>
        <taxon>Uroviricota</taxon>
        <taxon>Caudoviricetes</taxon>
        <taxon>Chimalliviridae</taxon>
        <taxon>Elvirus</taxon>
        <taxon>Elvirus EL</taxon>
    </lineage>
</organism>
<protein>
    <submittedName>
        <fullName evidence="1">Uncharacterized protein</fullName>
    </submittedName>
</protein>
<name>Q2Z0U7_9CAUD</name>
<evidence type="ECO:0000313" key="2">
    <source>
        <dbReference type="Proteomes" id="UP000001239"/>
    </source>
</evidence>
<evidence type="ECO:0000313" key="1">
    <source>
        <dbReference type="EMBL" id="CAG27228.1"/>
    </source>
</evidence>
<dbReference type="RefSeq" id="YP_418167.1">
    <property type="nucleotide sequence ID" value="NC_007623.1"/>
</dbReference>
<reference evidence="1 2" key="1">
    <citation type="journal article" date="2002" name="Genetika">
        <title>Phenogenetic characterization of a group of giant Phi KZ-like bacteriophages of Pseudomonas aeruginosa].</title>
        <authorList>
            <person name="Burkal'tseva M.V."/>
            <person name="Krylov V.N."/>
            <person name="Pleteneva E.A."/>
            <person name="Shaburova O.V."/>
            <person name="Krylov S.V."/>
            <person name="Volckaert G."/>
            <person name="Sykilinda N.N."/>
            <person name="Kurochkina L.P."/>
            <person name="Mesyanzhinov V.V."/>
        </authorList>
    </citation>
    <scope>NUCLEOTIDE SEQUENCE [LARGE SCALE GENOMIC DNA]</scope>
</reference>
<dbReference type="GeneID" id="5176701"/>
<sequence length="69" mass="7935">MSTRRLMNRPPVKPLGLQFDREALWLARISFMMTMEIGTSQGAEFLAAERRFSKDAIELTTRFLSGNKN</sequence>
<keyword evidence="2" id="KW-1185">Reference proteome</keyword>